<dbReference type="Gene3D" id="2.40.50.100">
    <property type="match status" value="1"/>
</dbReference>
<evidence type="ECO:0000259" key="5">
    <source>
        <dbReference type="Pfam" id="PF25989"/>
    </source>
</evidence>
<protein>
    <submittedName>
        <fullName evidence="6">Efflux RND transporter periplasmic adaptor subunit</fullName>
    </submittedName>
</protein>
<evidence type="ECO:0000313" key="7">
    <source>
        <dbReference type="Proteomes" id="UP001501411"/>
    </source>
</evidence>
<keyword evidence="2" id="KW-0812">Transmembrane</keyword>
<dbReference type="PANTHER" id="PTHR30469">
    <property type="entry name" value="MULTIDRUG RESISTANCE PROTEIN MDTA"/>
    <property type="match status" value="1"/>
</dbReference>
<dbReference type="Gene3D" id="2.40.30.170">
    <property type="match status" value="1"/>
</dbReference>
<dbReference type="InterPro" id="IPR006143">
    <property type="entry name" value="RND_pump_MFP"/>
</dbReference>
<dbReference type="Proteomes" id="UP001501411">
    <property type="component" value="Unassembled WGS sequence"/>
</dbReference>
<keyword evidence="2" id="KW-1133">Transmembrane helix</keyword>
<accession>A0ABP9BVZ3</accession>
<feature type="transmembrane region" description="Helical" evidence="2">
    <location>
        <begin position="6"/>
        <end position="23"/>
    </location>
</feature>
<comment type="caution">
    <text evidence="6">The sequence shown here is derived from an EMBL/GenBank/DDBJ whole genome shotgun (WGS) entry which is preliminary data.</text>
</comment>
<evidence type="ECO:0000256" key="2">
    <source>
        <dbReference type="SAM" id="Phobius"/>
    </source>
</evidence>
<dbReference type="Gene3D" id="2.40.420.20">
    <property type="match status" value="1"/>
</dbReference>
<dbReference type="Pfam" id="PF25954">
    <property type="entry name" value="Beta-barrel_RND_2"/>
    <property type="match status" value="1"/>
</dbReference>
<dbReference type="InterPro" id="IPR058625">
    <property type="entry name" value="MdtA-like_BSH"/>
</dbReference>
<feature type="domain" description="Multidrug resistance protein MdtA-like barrel-sandwich hybrid" evidence="3">
    <location>
        <begin position="68"/>
        <end position="194"/>
    </location>
</feature>
<comment type="similarity">
    <text evidence="1">Belongs to the membrane fusion protein (MFP) (TC 8.A.1) family.</text>
</comment>
<feature type="domain" description="YknX-like C-terminal permuted SH3-like" evidence="5">
    <location>
        <begin position="281"/>
        <end position="348"/>
    </location>
</feature>
<proteinExistence type="inferred from homology"/>
<evidence type="ECO:0000259" key="3">
    <source>
        <dbReference type="Pfam" id="PF25917"/>
    </source>
</evidence>
<name>A0ABP9BVZ3_9SPHI</name>
<keyword evidence="2" id="KW-0472">Membrane</keyword>
<evidence type="ECO:0000313" key="6">
    <source>
        <dbReference type="EMBL" id="GAA4801294.1"/>
    </source>
</evidence>
<dbReference type="EMBL" id="BAABIQ010000041">
    <property type="protein sequence ID" value="GAA4801294.1"/>
    <property type="molecule type" value="Genomic_DNA"/>
</dbReference>
<evidence type="ECO:0000256" key="1">
    <source>
        <dbReference type="ARBA" id="ARBA00009477"/>
    </source>
</evidence>
<gene>
    <name evidence="6" type="ORF">GCM10023231_32580</name>
</gene>
<dbReference type="Gene3D" id="1.10.287.470">
    <property type="entry name" value="Helix hairpin bin"/>
    <property type="match status" value="1"/>
</dbReference>
<dbReference type="RefSeq" id="WP_345233226.1">
    <property type="nucleotide sequence ID" value="NZ_BAABIQ010000041.1"/>
</dbReference>
<organism evidence="6 7">
    <name type="scientific">Olivibacter ginsenosidimutans</name>
    <dbReference type="NCBI Taxonomy" id="1176537"/>
    <lineage>
        <taxon>Bacteria</taxon>
        <taxon>Pseudomonadati</taxon>
        <taxon>Bacteroidota</taxon>
        <taxon>Sphingobacteriia</taxon>
        <taxon>Sphingobacteriales</taxon>
        <taxon>Sphingobacteriaceae</taxon>
        <taxon>Olivibacter</taxon>
    </lineage>
</organism>
<keyword evidence="7" id="KW-1185">Reference proteome</keyword>
<dbReference type="Pfam" id="PF25917">
    <property type="entry name" value="BSH_RND"/>
    <property type="match status" value="1"/>
</dbReference>
<dbReference type="Pfam" id="PF25989">
    <property type="entry name" value="YknX_C"/>
    <property type="match status" value="1"/>
</dbReference>
<sequence length="352" mass="38340">MKRKYIYLIILIGVVAFASYKFSKKKENKIEAPTEAPKGGPMEVKAIVVKPKNFANTLTASGSIEPNEQVQIRSEVSGIIRNLYFQEGSYVQKGQILFNIDDTELQAQLLQKQTEEKLAEDNARRAALLLEKEAISTQENDVAYADLQSAKAQTQLVEAQIAKTKVRAPFSGKIGLRSVSAGEYLTPTTVVANLVSTNPVKISFSIPEKYTAQIKEGQPLSFMVSGSNKHYSAKIYAIEPGIDAITRTIQIRALAANDSGELYPGSFARVELPINMIKEAILIPTEAVIPVQDGKQVFVYKNGKASAVPIETDSRTSTDILVNSGIKMGDTVLTSGIMSLKDGMSVHVSINP</sequence>
<feature type="domain" description="CusB-like beta-barrel" evidence="4">
    <location>
        <begin position="202"/>
        <end position="272"/>
    </location>
</feature>
<dbReference type="InterPro" id="IPR058637">
    <property type="entry name" value="YknX-like_C"/>
</dbReference>
<evidence type="ECO:0000259" key="4">
    <source>
        <dbReference type="Pfam" id="PF25954"/>
    </source>
</evidence>
<dbReference type="InterPro" id="IPR058792">
    <property type="entry name" value="Beta-barrel_RND_2"/>
</dbReference>
<dbReference type="PANTHER" id="PTHR30469:SF36">
    <property type="entry name" value="BLL3903 PROTEIN"/>
    <property type="match status" value="1"/>
</dbReference>
<dbReference type="SUPFAM" id="SSF111369">
    <property type="entry name" value="HlyD-like secretion proteins"/>
    <property type="match status" value="1"/>
</dbReference>
<reference evidence="7" key="1">
    <citation type="journal article" date="2019" name="Int. J. Syst. Evol. Microbiol.">
        <title>The Global Catalogue of Microorganisms (GCM) 10K type strain sequencing project: providing services to taxonomists for standard genome sequencing and annotation.</title>
        <authorList>
            <consortium name="The Broad Institute Genomics Platform"/>
            <consortium name="The Broad Institute Genome Sequencing Center for Infectious Disease"/>
            <person name="Wu L."/>
            <person name="Ma J."/>
        </authorList>
    </citation>
    <scope>NUCLEOTIDE SEQUENCE [LARGE SCALE GENOMIC DNA]</scope>
    <source>
        <strain evidence="7">JCM 18200</strain>
    </source>
</reference>
<dbReference type="NCBIfam" id="TIGR01730">
    <property type="entry name" value="RND_mfp"/>
    <property type="match status" value="1"/>
</dbReference>